<dbReference type="Proteomes" id="UP000199126">
    <property type="component" value="Unassembled WGS sequence"/>
</dbReference>
<name>A0A1H8PQP7_9EURY</name>
<reference evidence="4" key="1">
    <citation type="submission" date="2016-10" db="EMBL/GenBank/DDBJ databases">
        <authorList>
            <person name="Varghese N."/>
            <person name="Submissions S."/>
        </authorList>
    </citation>
    <scope>NUCLEOTIDE SEQUENCE [LARGE SCALE GENOMIC DNA]</scope>
    <source>
        <strain evidence="4">CGMCC 1.10121</strain>
    </source>
</reference>
<dbReference type="Gene3D" id="3.30.360.10">
    <property type="entry name" value="Dihydrodipicolinate Reductase, domain 2"/>
    <property type="match status" value="1"/>
</dbReference>
<protein>
    <submittedName>
        <fullName evidence="3">Predicted dehydrogenase</fullName>
    </submittedName>
</protein>
<proteinExistence type="predicted"/>
<dbReference type="InterPro" id="IPR052515">
    <property type="entry name" value="Gfo/Idh/MocA_Oxidoreductase"/>
</dbReference>
<dbReference type="PANTHER" id="PTHR43249:SF1">
    <property type="entry name" value="D-GLUCOSIDE 3-DEHYDROGENASE"/>
    <property type="match status" value="1"/>
</dbReference>
<sequence length="313" mass="33869">MTVDIGLVGAGGMAKMHLEHFDAVGARLVGVCSRTEESARALAEPRDASTYPDVESLLTGADPDAVIVAVPPFAHEGQEQLIAEHGVALFVEKPLALSRETAREVRDAVETNDVVTQVGHQFRYADVVERAHELLAGRPVTHIEGRWVDGVSPLPWWTQKAESGGQLVEQSVHVFDLVRDFGGEVADYAAFGGQRVVTDDIDFADSSVVAMRHENGAVSQVSSTSVSPEKDVSLEVVAENCRLELDLVSHTLRGTVDGEMIHVEGDRRPYEKELAAFVDAVEADDLSLPRSPYPDALRSFELTMDADDALDGT</sequence>
<evidence type="ECO:0000313" key="4">
    <source>
        <dbReference type="Proteomes" id="UP000199126"/>
    </source>
</evidence>
<feature type="domain" description="Gfo/Idh/MocA-like oxidoreductase N-terminal" evidence="1">
    <location>
        <begin position="4"/>
        <end position="120"/>
    </location>
</feature>
<dbReference type="InterPro" id="IPR036291">
    <property type="entry name" value="NAD(P)-bd_dom_sf"/>
</dbReference>
<dbReference type="PANTHER" id="PTHR43249">
    <property type="entry name" value="UDP-N-ACETYL-2-AMINO-2-DEOXY-D-GLUCURONATE OXIDASE"/>
    <property type="match status" value="1"/>
</dbReference>
<evidence type="ECO:0000259" key="1">
    <source>
        <dbReference type="Pfam" id="PF01408"/>
    </source>
</evidence>
<feature type="domain" description="GFO/IDH/MocA-like oxidoreductase" evidence="2">
    <location>
        <begin position="140"/>
        <end position="242"/>
    </location>
</feature>
<dbReference type="GO" id="GO:0000166">
    <property type="term" value="F:nucleotide binding"/>
    <property type="evidence" value="ECO:0007669"/>
    <property type="project" value="InterPro"/>
</dbReference>
<dbReference type="EMBL" id="FODV01000002">
    <property type="protein sequence ID" value="SEO44322.1"/>
    <property type="molecule type" value="Genomic_DNA"/>
</dbReference>
<dbReference type="Pfam" id="PF01408">
    <property type="entry name" value="GFO_IDH_MocA"/>
    <property type="match status" value="1"/>
</dbReference>
<evidence type="ECO:0000259" key="2">
    <source>
        <dbReference type="Pfam" id="PF22725"/>
    </source>
</evidence>
<dbReference type="RefSeq" id="WP_089821744.1">
    <property type="nucleotide sequence ID" value="NZ_FODV01000002.1"/>
</dbReference>
<dbReference type="SUPFAM" id="SSF51735">
    <property type="entry name" value="NAD(P)-binding Rossmann-fold domains"/>
    <property type="match status" value="1"/>
</dbReference>
<dbReference type="AlphaFoldDB" id="A0A1H8PQP7"/>
<gene>
    <name evidence="3" type="ORF">SAMN04487948_102441</name>
</gene>
<dbReference type="Pfam" id="PF22725">
    <property type="entry name" value="GFO_IDH_MocA_C3"/>
    <property type="match status" value="1"/>
</dbReference>
<keyword evidence="4" id="KW-1185">Reference proteome</keyword>
<organism evidence="3 4">
    <name type="scientific">Halogranum amylolyticum</name>
    <dbReference type="NCBI Taxonomy" id="660520"/>
    <lineage>
        <taxon>Archaea</taxon>
        <taxon>Methanobacteriati</taxon>
        <taxon>Methanobacteriota</taxon>
        <taxon>Stenosarchaea group</taxon>
        <taxon>Halobacteria</taxon>
        <taxon>Halobacteriales</taxon>
        <taxon>Haloferacaceae</taxon>
    </lineage>
</organism>
<dbReference type="InterPro" id="IPR000683">
    <property type="entry name" value="Gfo/Idh/MocA-like_OxRdtase_N"/>
</dbReference>
<dbReference type="InterPro" id="IPR055170">
    <property type="entry name" value="GFO_IDH_MocA-like_dom"/>
</dbReference>
<evidence type="ECO:0000313" key="3">
    <source>
        <dbReference type="EMBL" id="SEO44322.1"/>
    </source>
</evidence>
<dbReference type="SUPFAM" id="SSF55347">
    <property type="entry name" value="Glyceraldehyde-3-phosphate dehydrogenase-like, C-terminal domain"/>
    <property type="match status" value="1"/>
</dbReference>
<dbReference type="Gene3D" id="3.40.50.720">
    <property type="entry name" value="NAD(P)-binding Rossmann-like Domain"/>
    <property type="match status" value="1"/>
</dbReference>
<dbReference type="OrthoDB" id="282474at2157"/>
<accession>A0A1H8PQP7</accession>